<dbReference type="SUPFAM" id="SSF52129">
    <property type="entry name" value="Caspase-like"/>
    <property type="match status" value="1"/>
</dbReference>
<dbReference type="EMBL" id="JAOTIF010000009">
    <property type="protein sequence ID" value="MCU7550028.1"/>
    <property type="molecule type" value="Genomic_DNA"/>
</dbReference>
<dbReference type="GO" id="GO:0008234">
    <property type="term" value="F:cysteine-type peptidase activity"/>
    <property type="evidence" value="ECO:0007669"/>
    <property type="project" value="InterPro"/>
</dbReference>
<comment type="caution">
    <text evidence="3">The sequence shown here is derived from an EMBL/GenBank/DDBJ whole genome shotgun (WGS) entry which is preliminary data.</text>
</comment>
<gene>
    <name evidence="3" type="ORF">OCK74_12950</name>
</gene>
<name>A0A9X3BIH0_9BACT</name>
<keyword evidence="4" id="KW-1185">Reference proteome</keyword>
<feature type="domain" description="Gingipain" evidence="1">
    <location>
        <begin position="290"/>
        <end position="657"/>
    </location>
</feature>
<evidence type="ECO:0000313" key="3">
    <source>
        <dbReference type="EMBL" id="MCU7550028.1"/>
    </source>
</evidence>
<accession>A0A9X3BIH0</accession>
<evidence type="ECO:0000313" key="4">
    <source>
        <dbReference type="Proteomes" id="UP001155483"/>
    </source>
</evidence>
<dbReference type="InterPro" id="IPR013783">
    <property type="entry name" value="Ig-like_fold"/>
</dbReference>
<dbReference type="InterPro" id="IPR029030">
    <property type="entry name" value="Caspase-like_dom_sf"/>
</dbReference>
<dbReference type="GO" id="GO:0006508">
    <property type="term" value="P:proteolysis"/>
    <property type="evidence" value="ECO:0007669"/>
    <property type="project" value="InterPro"/>
</dbReference>
<proteinExistence type="predicted"/>
<feature type="domain" description="FlgD/Vpr Ig-like" evidence="2">
    <location>
        <begin position="1460"/>
        <end position="1532"/>
    </location>
</feature>
<dbReference type="Proteomes" id="UP001155483">
    <property type="component" value="Unassembled WGS sequence"/>
</dbReference>
<dbReference type="Pfam" id="PF13860">
    <property type="entry name" value="FlgD_ig"/>
    <property type="match status" value="1"/>
</dbReference>
<evidence type="ECO:0000259" key="2">
    <source>
        <dbReference type="Pfam" id="PF13860"/>
    </source>
</evidence>
<dbReference type="Pfam" id="PF01364">
    <property type="entry name" value="Peptidase_C25"/>
    <property type="match status" value="1"/>
</dbReference>
<protein>
    <submittedName>
        <fullName evidence="3">C25 family cysteine peptidase</fullName>
    </submittedName>
</protein>
<dbReference type="Gene3D" id="2.60.40.4070">
    <property type="match status" value="1"/>
</dbReference>
<dbReference type="Gene3D" id="3.40.50.1460">
    <property type="match status" value="1"/>
</dbReference>
<reference evidence="3" key="2">
    <citation type="submission" date="2023-04" db="EMBL/GenBank/DDBJ databases">
        <title>Paracnuella aquatica gen. nov., sp. nov., a member of the family Chitinophagaceae isolated from a hot spring.</title>
        <authorList>
            <person name="Wang C."/>
        </authorList>
    </citation>
    <scope>NUCLEOTIDE SEQUENCE</scope>
    <source>
        <strain evidence="3">LB-8</strain>
    </source>
</reference>
<organism evidence="3 4">
    <name type="scientific">Paraflavisolibacter caeni</name>
    <dbReference type="NCBI Taxonomy" id="2982496"/>
    <lineage>
        <taxon>Bacteria</taxon>
        <taxon>Pseudomonadati</taxon>
        <taxon>Bacteroidota</taxon>
        <taxon>Chitinophagia</taxon>
        <taxon>Chitinophagales</taxon>
        <taxon>Chitinophagaceae</taxon>
        <taxon>Paraflavisolibacter</taxon>
    </lineage>
</organism>
<evidence type="ECO:0000259" key="1">
    <source>
        <dbReference type="Pfam" id="PF01364"/>
    </source>
</evidence>
<dbReference type="Gene3D" id="2.60.40.10">
    <property type="entry name" value="Immunoglobulins"/>
    <property type="match status" value="3"/>
</dbReference>
<dbReference type="RefSeq" id="WP_279297469.1">
    <property type="nucleotide sequence ID" value="NZ_JAOTIF010000009.1"/>
</dbReference>
<sequence>MNDYYSLISDTAYYFLTVNPSGGNTRLATIVNETAGNTLAPEPYFMYTIGNYTGNKINGGLAYYPGAYLYSSSYDQGEGWTSGDIGGGGNHTTSYNNLFVYPSGPSPKFKISVSGNSIDIRTYSVLINSDTILNKAFNYFEYTTDSVAFPLSKLSSGTATVRVTNSAGNMVIHKYELTYPRLFNFGASKNYEFILPSSSNKRYLEISNFAFGTVAPVLYDLTNGKRYVGDISAKPLVKFVIQPSLEARYVLINEESTNINSVTALQQRNFINYADVANQGDFLLISNPLLFNGTNGSNPVEEYRAYRSSAAGGGYNAKVCLVDELTDQFAFGIKKHPVGLRNFILFARQHFTTAPKHVLLLGKGVDYTAQRYNESNVNINLLNLVPTFGSPASDVLLTADPGSSVGRVSIGRISAINAQEVIDYLDKAKEFDAAQAQALVSPEAKDKLWMKNVLHIIGVSEPVLQATLESSMSSLNSIISDTLYGAKVTTLTKQTGNNVEQINSVVLNNLFTEGMSLITYFGHSGASTLSFNLDNPESYNNKGKYPLFIAMGCNVGNIYDFNTSRYSVKQTLSESYVLTPSKGTIGFIASTHYGVVRILDTWSQNVYNTISRTDYGKSIGDVLNIAADKIHSMAPEDFYFRCNMEQMAYHGDPSIKLNTHPKPDYFVNDQLVTVSPTFVSISEPSFKVKAKFLNIGAAVNRDIAVEIKREYPDQTSQVVYRDTLNGLLLSDSIILNLPIDPQRDKGLNKLTITIDADNAVDELFENNNTTTKEVFIYQDEARPIYPYNYAIVNDPNVKLSASTADPFSLLKNYKVEMDTTELFNSPLKVTKTIESRGGMLEYQPGVTLRNNTVYYWRVAIVPASGEYHWSNASFIYLKDSESGFNQSHYYQHLKSESKKMYLDSASRKWEFGLIPNDLYATNTIFPTGGSTDADFAVNLNTEYAMRSACVGRSLIFNVFDAKTLKPWKNVDDNGANLYLYGSGSANCKPTRNYNFEFSYLTSASRKLIMNFMDTIPNGSYVVVRSIDYNTTASYSSNWRSDTALFGSGNSLYHKLLQAGFANIDSIDRPRAWILIYQKNNNSFKPKYAYTQGIYDNVKITSTVFSRGNNGVVESPVFGPAKSWRTFMWEGAIENQKTITFSKIIGIRTDNSKDTLFNSIEVDNKVTDISSISASKYPYLQLYMTTMDTTDYLPHQLKYWRLTYDPIPEGAIAPNIYFSMKDSLEAGEEINFKVAFKNVSKTSFDSIKLNLVIIDANNVRHVLPVVKQRPLGENDTLHVSSIADSKQFTGRNTLYVEVNPDNDQPEQFHFNNFIYKDFYVNQDLASPILDVTFDNIHILNGDIVASKPNIVIKMKDESSKLLLNDSSLLTVKVRYPDNTIRTFSQDSDTLRFVPAVVGTDNTATIEFNPYFTEDGDYELIVYGEDKSGNKAGNTEYRIAFKVINKPMISNMFNYPNPFTTSTAFVFTLTGSEVPQNMKIQILTITGKVVREITKQELGYLHIGRNITEFKWDGTDQYGQKLANGVYLYRVVTSLNGKSLDKYKAEDDQTDKYFNKGYGKMYLMR</sequence>
<reference evidence="3" key="1">
    <citation type="submission" date="2022-09" db="EMBL/GenBank/DDBJ databases">
        <authorList>
            <person name="Yuan C."/>
            <person name="Ke Z."/>
        </authorList>
    </citation>
    <scope>NUCLEOTIDE SEQUENCE</scope>
    <source>
        <strain evidence="3">LB-8</strain>
    </source>
</reference>
<dbReference type="InterPro" id="IPR001769">
    <property type="entry name" value="Gingipain"/>
</dbReference>
<dbReference type="InterPro" id="IPR025965">
    <property type="entry name" value="FlgD/Vpr_Ig-like"/>
</dbReference>